<gene>
    <name evidence="11" type="ORF">GJR95_16735</name>
</gene>
<evidence type="ECO:0000259" key="10">
    <source>
        <dbReference type="PROSITE" id="PS52015"/>
    </source>
</evidence>
<name>A0A6P1VXN4_9BACT</name>
<organism evidence="11 12">
    <name type="scientific">Spirosoma endbachense</name>
    <dbReference type="NCBI Taxonomy" id="2666025"/>
    <lineage>
        <taxon>Bacteria</taxon>
        <taxon>Pseudomonadati</taxon>
        <taxon>Bacteroidota</taxon>
        <taxon>Cytophagia</taxon>
        <taxon>Cytophagales</taxon>
        <taxon>Cytophagaceae</taxon>
        <taxon>Spirosoma</taxon>
    </lineage>
</organism>
<dbReference type="GO" id="GO:0030288">
    <property type="term" value="C:outer membrane-bounded periplasmic space"/>
    <property type="evidence" value="ECO:0007669"/>
    <property type="project" value="InterPro"/>
</dbReference>
<dbReference type="InterPro" id="IPR006260">
    <property type="entry name" value="TonB/TolA_C"/>
</dbReference>
<dbReference type="PANTHER" id="PTHR33446:SF2">
    <property type="entry name" value="PROTEIN TONB"/>
    <property type="match status" value="1"/>
</dbReference>
<dbReference type="GO" id="GO:0031992">
    <property type="term" value="F:energy transducer activity"/>
    <property type="evidence" value="ECO:0007669"/>
    <property type="project" value="InterPro"/>
</dbReference>
<keyword evidence="4" id="KW-1003">Cell membrane</keyword>
<dbReference type="Gene3D" id="3.30.1150.10">
    <property type="match status" value="1"/>
</dbReference>
<keyword evidence="6" id="KW-0812">Transmembrane</keyword>
<accession>A0A6P1VXN4</accession>
<evidence type="ECO:0000256" key="8">
    <source>
        <dbReference type="ARBA" id="ARBA00022989"/>
    </source>
</evidence>
<dbReference type="GO" id="GO:0015891">
    <property type="term" value="P:siderophore transport"/>
    <property type="evidence" value="ECO:0007669"/>
    <property type="project" value="InterPro"/>
</dbReference>
<dbReference type="Proteomes" id="UP000464577">
    <property type="component" value="Chromosome"/>
</dbReference>
<evidence type="ECO:0000256" key="5">
    <source>
        <dbReference type="ARBA" id="ARBA00022519"/>
    </source>
</evidence>
<dbReference type="Pfam" id="PF03544">
    <property type="entry name" value="TonB_C"/>
    <property type="match status" value="1"/>
</dbReference>
<dbReference type="KEGG" id="senf:GJR95_16735"/>
<keyword evidence="9" id="KW-0472">Membrane</keyword>
<dbReference type="GO" id="GO:0098797">
    <property type="term" value="C:plasma membrane protein complex"/>
    <property type="evidence" value="ECO:0007669"/>
    <property type="project" value="TreeGrafter"/>
</dbReference>
<evidence type="ECO:0000313" key="12">
    <source>
        <dbReference type="Proteomes" id="UP000464577"/>
    </source>
</evidence>
<reference evidence="11 12" key="1">
    <citation type="submission" date="2019-11" db="EMBL/GenBank/DDBJ databases">
        <title>Spirosoma endbachense sp. nov., isolated from a natural salt meadow.</title>
        <authorList>
            <person name="Rojas J."/>
            <person name="Ambika Manirajan B."/>
            <person name="Ratering S."/>
            <person name="Suarez C."/>
            <person name="Geissler-Plaum R."/>
            <person name="Schnell S."/>
        </authorList>
    </citation>
    <scope>NUCLEOTIDE SEQUENCE [LARGE SCALE GENOMIC DNA]</scope>
    <source>
        <strain evidence="11 12">I-24</strain>
    </source>
</reference>
<dbReference type="PROSITE" id="PS52015">
    <property type="entry name" value="TONB_CTD"/>
    <property type="match status" value="1"/>
</dbReference>
<evidence type="ECO:0000256" key="1">
    <source>
        <dbReference type="ARBA" id="ARBA00004383"/>
    </source>
</evidence>
<evidence type="ECO:0000256" key="4">
    <source>
        <dbReference type="ARBA" id="ARBA00022475"/>
    </source>
</evidence>
<dbReference type="AlphaFoldDB" id="A0A6P1VXN4"/>
<keyword evidence="12" id="KW-1185">Reference proteome</keyword>
<keyword evidence="7" id="KW-0653">Protein transport</keyword>
<evidence type="ECO:0000256" key="6">
    <source>
        <dbReference type="ARBA" id="ARBA00022692"/>
    </source>
</evidence>
<keyword evidence="8" id="KW-1133">Transmembrane helix</keyword>
<dbReference type="NCBIfam" id="TIGR01352">
    <property type="entry name" value="tonB_Cterm"/>
    <property type="match status" value="1"/>
</dbReference>
<protein>
    <submittedName>
        <fullName evidence="11">TonB family protein</fullName>
    </submittedName>
</protein>
<evidence type="ECO:0000256" key="3">
    <source>
        <dbReference type="ARBA" id="ARBA00022448"/>
    </source>
</evidence>
<dbReference type="GO" id="GO:0015031">
    <property type="term" value="P:protein transport"/>
    <property type="evidence" value="ECO:0007669"/>
    <property type="project" value="UniProtKB-KW"/>
</dbReference>
<evidence type="ECO:0000256" key="9">
    <source>
        <dbReference type="ARBA" id="ARBA00023136"/>
    </source>
</evidence>
<dbReference type="PRINTS" id="PR01374">
    <property type="entry name" value="TONBPROTEIN"/>
</dbReference>
<dbReference type="InterPro" id="IPR051045">
    <property type="entry name" value="TonB-dependent_transducer"/>
</dbReference>
<proteinExistence type="inferred from homology"/>
<comment type="similarity">
    <text evidence="2">Belongs to the TonB family.</text>
</comment>
<dbReference type="EMBL" id="CP045997">
    <property type="protein sequence ID" value="QHV96557.1"/>
    <property type="molecule type" value="Genomic_DNA"/>
</dbReference>
<keyword evidence="3" id="KW-0813">Transport</keyword>
<evidence type="ECO:0000313" key="11">
    <source>
        <dbReference type="EMBL" id="QHV96557.1"/>
    </source>
</evidence>
<dbReference type="InterPro" id="IPR003538">
    <property type="entry name" value="TonB"/>
</dbReference>
<evidence type="ECO:0000256" key="2">
    <source>
        <dbReference type="ARBA" id="ARBA00006555"/>
    </source>
</evidence>
<feature type="domain" description="TonB C-terminal" evidence="10">
    <location>
        <begin position="48"/>
        <end position="138"/>
    </location>
</feature>
<sequence>MHTSILLTVLLTLVWLPLQAQIRVQTDSSSTPDRVIYTLVQQQPEFSGGMNKLGQYIQENLRYPKAAQAAGLAGRVFIRFLINKQGGIEKVQVLKGISPELDAEAVRLVASMPNWLPGKVDGQAVDCLYNLPINFSVR</sequence>
<dbReference type="GO" id="GO:0055085">
    <property type="term" value="P:transmembrane transport"/>
    <property type="evidence" value="ECO:0007669"/>
    <property type="project" value="InterPro"/>
</dbReference>
<keyword evidence="5" id="KW-0997">Cell inner membrane</keyword>
<evidence type="ECO:0000256" key="7">
    <source>
        <dbReference type="ARBA" id="ARBA00022927"/>
    </source>
</evidence>
<dbReference type="SUPFAM" id="SSF74653">
    <property type="entry name" value="TolA/TonB C-terminal domain"/>
    <property type="match status" value="1"/>
</dbReference>
<dbReference type="InterPro" id="IPR037682">
    <property type="entry name" value="TonB_C"/>
</dbReference>
<dbReference type="PANTHER" id="PTHR33446">
    <property type="entry name" value="PROTEIN TONB-RELATED"/>
    <property type="match status" value="1"/>
</dbReference>
<comment type="subcellular location">
    <subcellularLocation>
        <location evidence="1">Cell inner membrane</location>
        <topology evidence="1">Single-pass membrane protein</topology>
        <orientation evidence="1">Periplasmic side</orientation>
    </subcellularLocation>
</comment>